<dbReference type="AlphaFoldDB" id="A0A0A8ZEN6"/>
<sequence>MICCANAEPAEVLLNYTLWTVVLRTVLCVN</sequence>
<organism evidence="1">
    <name type="scientific">Arundo donax</name>
    <name type="common">Giant reed</name>
    <name type="synonym">Donax arundinaceus</name>
    <dbReference type="NCBI Taxonomy" id="35708"/>
    <lineage>
        <taxon>Eukaryota</taxon>
        <taxon>Viridiplantae</taxon>
        <taxon>Streptophyta</taxon>
        <taxon>Embryophyta</taxon>
        <taxon>Tracheophyta</taxon>
        <taxon>Spermatophyta</taxon>
        <taxon>Magnoliopsida</taxon>
        <taxon>Liliopsida</taxon>
        <taxon>Poales</taxon>
        <taxon>Poaceae</taxon>
        <taxon>PACMAD clade</taxon>
        <taxon>Arundinoideae</taxon>
        <taxon>Arundineae</taxon>
        <taxon>Arundo</taxon>
    </lineage>
</organism>
<accession>A0A0A8ZEN6</accession>
<evidence type="ECO:0000313" key="1">
    <source>
        <dbReference type="EMBL" id="JAD35190.1"/>
    </source>
</evidence>
<reference evidence="1" key="2">
    <citation type="journal article" date="2015" name="Data Brief">
        <title>Shoot transcriptome of the giant reed, Arundo donax.</title>
        <authorList>
            <person name="Barrero R.A."/>
            <person name="Guerrero F.D."/>
            <person name="Moolhuijzen P."/>
            <person name="Goolsby J.A."/>
            <person name="Tidwell J."/>
            <person name="Bellgard S.E."/>
            <person name="Bellgard M.I."/>
        </authorList>
    </citation>
    <scope>NUCLEOTIDE SEQUENCE</scope>
    <source>
        <tissue evidence="1">Shoot tissue taken approximately 20 cm above the soil surface</tissue>
    </source>
</reference>
<name>A0A0A8ZEN6_ARUDO</name>
<dbReference type="EMBL" id="GBRH01262705">
    <property type="protein sequence ID" value="JAD35190.1"/>
    <property type="molecule type" value="Transcribed_RNA"/>
</dbReference>
<reference evidence="1" key="1">
    <citation type="submission" date="2014-09" db="EMBL/GenBank/DDBJ databases">
        <authorList>
            <person name="Magalhaes I.L.F."/>
            <person name="Oliveira U."/>
            <person name="Santos F.R."/>
            <person name="Vidigal T.H.D.A."/>
            <person name="Brescovit A.D."/>
            <person name="Santos A.J."/>
        </authorList>
    </citation>
    <scope>NUCLEOTIDE SEQUENCE</scope>
    <source>
        <tissue evidence="1">Shoot tissue taken approximately 20 cm above the soil surface</tissue>
    </source>
</reference>
<protein>
    <submittedName>
        <fullName evidence="1">Uncharacterized protein</fullName>
    </submittedName>
</protein>
<proteinExistence type="predicted"/>